<evidence type="ECO:0000259" key="6">
    <source>
        <dbReference type="PROSITE" id="PS50275"/>
    </source>
</evidence>
<dbReference type="GO" id="GO:0043813">
    <property type="term" value="F:phosphatidylinositol-3,5-bisphosphate 5-phosphatase activity"/>
    <property type="evidence" value="ECO:0007669"/>
    <property type="project" value="InterPro"/>
</dbReference>
<sequence>MADSVGDQGETSSPASTCVQLDPMKFKVYETKTRLYLIGEIKQRNQRRILKIDRTTDPQEILVSEDPYVYSEVECAAALRAIDDGNRNHGGLRLVTKAYAIVGCIRFLKGMYLILVTQRKPLGSICGHMIYGIADTTVIPIQWDERWKKGCTSAAMLDYMIASTNLSTDPTSLDERRYCRLLALVELKKDFFYSHTYHVYASLQVNSLSKSDSAEDPYSNMFVWNEFLTRDMRSLLGTSAALWMVPIVHGFFEQRRLSVFGRAFNMTLISRRSRFFAGTRYLKRGVNDSGQVANDVETEQIIDINQDTTTGTPRLTSVVQNRGSIPLFWSQETSRFSPKPDIMLQKYDPLYQATFMHFRDLAERYGQPTIILNLIKAVEKHPREMILRREFANAVSYLNTQLDADEQLAYIHWDFSKHTKMRGVGVLAELEHIIGSALQLTDFFCLRPERPMSVEARCANIMDASDSSPSPWVCPLATSTTIGAGFTQTAAIERGSTCCLLGLQWGRGVMVGTI</sequence>
<dbReference type="Proteomes" id="UP001190700">
    <property type="component" value="Unassembled WGS sequence"/>
</dbReference>
<evidence type="ECO:0000313" key="7">
    <source>
        <dbReference type="EMBL" id="KAK3257287.1"/>
    </source>
</evidence>
<evidence type="ECO:0000256" key="4">
    <source>
        <dbReference type="ARBA" id="ARBA00023337"/>
    </source>
</evidence>
<proteinExistence type="predicted"/>
<evidence type="ECO:0000256" key="2">
    <source>
        <dbReference type="ARBA" id="ARBA00022801"/>
    </source>
</evidence>
<evidence type="ECO:0000256" key="3">
    <source>
        <dbReference type="ARBA" id="ARBA00023136"/>
    </source>
</evidence>
<dbReference type="Pfam" id="PF02383">
    <property type="entry name" value="Syja_N"/>
    <property type="match status" value="1"/>
</dbReference>
<reference evidence="7 8" key="1">
    <citation type="journal article" date="2015" name="Genome Biol. Evol.">
        <title>Comparative Genomics of a Bacterivorous Green Alga Reveals Evolutionary Causalities and Consequences of Phago-Mixotrophic Mode of Nutrition.</title>
        <authorList>
            <person name="Burns J.A."/>
            <person name="Paasch A."/>
            <person name="Narechania A."/>
            <person name="Kim E."/>
        </authorList>
    </citation>
    <scope>NUCLEOTIDE SEQUENCE [LARGE SCALE GENOMIC DNA]</scope>
    <source>
        <strain evidence="7 8">PLY_AMNH</strain>
    </source>
</reference>
<dbReference type="GO" id="GO:0046856">
    <property type="term" value="P:phosphatidylinositol dephosphorylation"/>
    <property type="evidence" value="ECO:0007669"/>
    <property type="project" value="InterPro"/>
</dbReference>
<dbReference type="InterPro" id="IPR043573">
    <property type="entry name" value="Fig4-like"/>
</dbReference>
<comment type="catalytic activity">
    <reaction evidence="4">
        <text>a 1,2-diacyl-sn-glycero-3-phospho-(1D-myo-inositol-3,5-bisphosphate) + H2O = a 1,2-diacyl-sn-glycero-3-phospho-(1D-myo-inositol-3-phosphate) + phosphate</text>
        <dbReference type="Rhea" id="RHEA:32955"/>
        <dbReference type="ChEBI" id="CHEBI:15377"/>
        <dbReference type="ChEBI" id="CHEBI:43474"/>
        <dbReference type="ChEBI" id="CHEBI:57923"/>
        <dbReference type="ChEBI" id="CHEBI:58088"/>
    </reaction>
</comment>
<dbReference type="AlphaFoldDB" id="A0AAE0FCJ9"/>
<comment type="subunit">
    <text evidence="5">Component of the PI(3,5)P2 regulatory complex at least composed of ATG18, SAC/FIG4, FAB1 and VAC14.</text>
</comment>
<dbReference type="PANTHER" id="PTHR45738:SF5">
    <property type="entry name" value="POLYPHOSPHOINOSITIDE PHOSPHATASE"/>
    <property type="match status" value="1"/>
</dbReference>
<dbReference type="GO" id="GO:0005774">
    <property type="term" value="C:vacuolar membrane"/>
    <property type="evidence" value="ECO:0007669"/>
    <property type="project" value="UniProtKB-SubCell"/>
</dbReference>
<dbReference type="PROSITE" id="PS50275">
    <property type="entry name" value="SAC"/>
    <property type="match status" value="1"/>
</dbReference>
<feature type="domain" description="SAC" evidence="6">
    <location>
        <begin position="182"/>
        <end position="466"/>
    </location>
</feature>
<comment type="caution">
    <text evidence="7">The sequence shown here is derived from an EMBL/GenBank/DDBJ whole genome shotgun (WGS) entry which is preliminary data.</text>
</comment>
<evidence type="ECO:0000256" key="5">
    <source>
        <dbReference type="ARBA" id="ARBA00023464"/>
    </source>
</evidence>
<keyword evidence="2" id="KW-0378">Hydrolase</keyword>
<organism evidence="7 8">
    <name type="scientific">Cymbomonas tetramitiformis</name>
    <dbReference type="NCBI Taxonomy" id="36881"/>
    <lineage>
        <taxon>Eukaryota</taxon>
        <taxon>Viridiplantae</taxon>
        <taxon>Chlorophyta</taxon>
        <taxon>Pyramimonadophyceae</taxon>
        <taxon>Pyramimonadales</taxon>
        <taxon>Pyramimonadaceae</taxon>
        <taxon>Cymbomonas</taxon>
    </lineage>
</organism>
<keyword evidence="3" id="KW-0472">Membrane</keyword>
<accession>A0AAE0FCJ9</accession>
<evidence type="ECO:0000313" key="8">
    <source>
        <dbReference type="Proteomes" id="UP001190700"/>
    </source>
</evidence>
<name>A0AAE0FCJ9_9CHLO</name>
<protein>
    <recommendedName>
        <fullName evidence="6">SAC domain-containing protein</fullName>
    </recommendedName>
</protein>
<gene>
    <name evidence="7" type="ORF">CYMTET_33620</name>
</gene>
<keyword evidence="8" id="KW-1185">Reference proteome</keyword>
<dbReference type="EMBL" id="LGRX02020718">
    <property type="protein sequence ID" value="KAK3257287.1"/>
    <property type="molecule type" value="Genomic_DNA"/>
</dbReference>
<comment type="subcellular location">
    <subcellularLocation>
        <location evidence="1">Vacuole membrane</location>
        <topology evidence="1">Peripheral membrane protein</topology>
    </subcellularLocation>
</comment>
<evidence type="ECO:0000256" key="1">
    <source>
        <dbReference type="ARBA" id="ARBA00004148"/>
    </source>
</evidence>
<dbReference type="PANTHER" id="PTHR45738">
    <property type="entry name" value="POLYPHOSPHOINOSITIDE PHOSPHATASE"/>
    <property type="match status" value="1"/>
</dbReference>
<dbReference type="InterPro" id="IPR002013">
    <property type="entry name" value="SAC_dom"/>
</dbReference>